<reference evidence="4 5" key="1">
    <citation type="submission" date="2019-08" db="EMBL/GenBank/DDBJ databases">
        <title>Professor.</title>
        <authorList>
            <person name="Park J.S."/>
        </authorList>
    </citation>
    <scope>NUCLEOTIDE SEQUENCE [LARGE SCALE GENOMIC DNA]</scope>
    <source>
        <strain evidence="4 5">176CP5-101</strain>
    </source>
</reference>
<feature type="region of interest" description="Disordered" evidence="1">
    <location>
        <begin position="204"/>
        <end position="223"/>
    </location>
</feature>
<dbReference type="PANTHER" id="PTHR40459:SF1">
    <property type="entry name" value="CONSERVED HYPOTHETICAL ALANINE AND LEUCINE RICH PROTEIN"/>
    <property type="match status" value="1"/>
</dbReference>
<dbReference type="PANTHER" id="PTHR40459">
    <property type="entry name" value="CONSERVED HYPOTHETICAL ALANINE AND LEUCINE RICH PROTEIN"/>
    <property type="match status" value="1"/>
</dbReference>
<name>A0A5C8V3F6_9FLAO</name>
<sequence length="253" mass="28328">MYTVVILGTGNLAEHLCNAFSTLDEATIVQVYGRNPEKLKKFNTYSDTCTDPTQIKNADVYIIAVKDDAIVPVSKLLLDKKGIVAHTSGAIGMESIQPKNKGVFYPLQTFTKGKPIDFKTIPICIEAKERASLKILHDLAGLVSDMVYKTTSEQREKLHLAAVFANNFTNYLYSVSETICVKEELPFSLLHPLIMETAKKLKSLSPREAQTGPARRGDQKSMEKHLSLLKNKKQTELYAQLSEAIKKMYEKEL</sequence>
<accession>A0A5C8V3F6</accession>
<dbReference type="InterPro" id="IPR018931">
    <property type="entry name" value="DUF2520"/>
</dbReference>
<dbReference type="Pfam" id="PF10728">
    <property type="entry name" value="DUF2520"/>
    <property type="match status" value="1"/>
</dbReference>
<dbReference type="InterPro" id="IPR036291">
    <property type="entry name" value="NAD(P)-bd_dom_sf"/>
</dbReference>
<feature type="domain" description="Pyrroline-5-carboxylate reductase catalytic N-terminal" evidence="2">
    <location>
        <begin position="4"/>
        <end position="81"/>
    </location>
</feature>
<evidence type="ECO:0000313" key="4">
    <source>
        <dbReference type="EMBL" id="TXN35916.1"/>
    </source>
</evidence>
<dbReference type="SUPFAM" id="SSF48179">
    <property type="entry name" value="6-phosphogluconate dehydrogenase C-terminal domain-like"/>
    <property type="match status" value="1"/>
</dbReference>
<feature type="domain" description="DUF2520" evidence="3">
    <location>
        <begin position="121"/>
        <end position="244"/>
    </location>
</feature>
<dbReference type="SUPFAM" id="SSF51735">
    <property type="entry name" value="NAD(P)-binding Rossmann-fold domains"/>
    <property type="match status" value="1"/>
</dbReference>
<dbReference type="InterPro" id="IPR037108">
    <property type="entry name" value="TM1727-like_C_sf"/>
</dbReference>
<gene>
    <name evidence="4" type="ORF">FVB32_15240</name>
</gene>
<protein>
    <submittedName>
        <fullName evidence="4">DUF2520 domain-containing protein</fullName>
    </submittedName>
</protein>
<keyword evidence="5" id="KW-1185">Reference proteome</keyword>
<evidence type="ECO:0000259" key="3">
    <source>
        <dbReference type="Pfam" id="PF10728"/>
    </source>
</evidence>
<dbReference type="EMBL" id="VRUR01000002">
    <property type="protein sequence ID" value="TXN35916.1"/>
    <property type="molecule type" value="Genomic_DNA"/>
</dbReference>
<dbReference type="InterPro" id="IPR028939">
    <property type="entry name" value="P5C_Rdtase_cat_N"/>
</dbReference>
<evidence type="ECO:0000313" key="5">
    <source>
        <dbReference type="Proteomes" id="UP000321456"/>
    </source>
</evidence>
<dbReference type="Gene3D" id="1.10.1040.20">
    <property type="entry name" value="ProC-like, C-terminal domain"/>
    <property type="match status" value="1"/>
</dbReference>
<dbReference type="Proteomes" id="UP000321456">
    <property type="component" value="Unassembled WGS sequence"/>
</dbReference>
<comment type="caution">
    <text evidence="4">The sequence shown here is derived from an EMBL/GenBank/DDBJ whole genome shotgun (WGS) entry which is preliminary data.</text>
</comment>
<evidence type="ECO:0000256" key="1">
    <source>
        <dbReference type="SAM" id="MobiDB-lite"/>
    </source>
</evidence>
<organism evidence="4 5">
    <name type="scientific">Flagellimonas hymeniacidonis</name>
    <dbReference type="NCBI Taxonomy" id="2603628"/>
    <lineage>
        <taxon>Bacteria</taxon>
        <taxon>Pseudomonadati</taxon>
        <taxon>Bacteroidota</taxon>
        <taxon>Flavobacteriia</taxon>
        <taxon>Flavobacteriales</taxon>
        <taxon>Flavobacteriaceae</taxon>
        <taxon>Flagellimonas</taxon>
    </lineage>
</organism>
<dbReference type="InterPro" id="IPR008927">
    <property type="entry name" value="6-PGluconate_DH-like_C_sf"/>
</dbReference>
<proteinExistence type="predicted"/>
<dbReference type="Gene3D" id="3.40.50.720">
    <property type="entry name" value="NAD(P)-binding Rossmann-like Domain"/>
    <property type="match status" value="1"/>
</dbReference>
<dbReference type="AlphaFoldDB" id="A0A5C8V3F6"/>
<evidence type="ECO:0000259" key="2">
    <source>
        <dbReference type="Pfam" id="PF03807"/>
    </source>
</evidence>
<dbReference type="RefSeq" id="WP_147744688.1">
    <property type="nucleotide sequence ID" value="NZ_VRUR01000002.1"/>
</dbReference>
<dbReference type="Pfam" id="PF03807">
    <property type="entry name" value="F420_oxidored"/>
    <property type="match status" value="1"/>
</dbReference>